<keyword evidence="2" id="KW-1185">Reference proteome</keyword>
<evidence type="ECO:0008006" key="3">
    <source>
        <dbReference type="Google" id="ProtNLM"/>
    </source>
</evidence>
<evidence type="ECO:0000313" key="1">
    <source>
        <dbReference type="EMBL" id="NIA71989.1"/>
    </source>
</evidence>
<dbReference type="PANTHER" id="PTHR30143">
    <property type="entry name" value="ACID HYDRATASE"/>
    <property type="match status" value="1"/>
</dbReference>
<comment type="caution">
    <text evidence="1">The sequence shown here is derived from an EMBL/GenBank/DDBJ whole genome shotgun (WGS) entry which is preliminary data.</text>
</comment>
<dbReference type="Gene3D" id="3.90.850.10">
    <property type="entry name" value="Fumarylacetoacetase-like, C-terminal domain"/>
    <property type="match status" value="1"/>
</dbReference>
<dbReference type="PANTHER" id="PTHR30143:SF0">
    <property type="entry name" value="2-KETO-4-PENTENOATE HYDRATASE"/>
    <property type="match status" value="1"/>
</dbReference>
<dbReference type="InterPro" id="IPR050772">
    <property type="entry name" value="Hydratase-Decarb/MhpD_sf"/>
</dbReference>
<name>A0A967F2U9_9PROT</name>
<dbReference type="RefSeq" id="WP_167230525.1">
    <property type="nucleotide sequence ID" value="NZ_JAAQPH010000029.1"/>
</dbReference>
<dbReference type="SUPFAM" id="SSF56529">
    <property type="entry name" value="FAH"/>
    <property type="match status" value="1"/>
</dbReference>
<proteinExistence type="predicted"/>
<protein>
    <recommendedName>
        <fullName evidence="3">2-oxo-3-hexenedioate decarboxylase</fullName>
    </recommendedName>
</protein>
<dbReference type="AlphaFoldDB" id="A0A967F2U9"/>
<sequence length="271" mass="29363">MNELLSDIADRLIAAYDSAAMLEPITAALPDFTVAEAYDVLGEIKARRCRQGWQPVGRKIGFTNRTIWDRYGVWQPMWAHTWAHTVQYAAEARASLSLQNLVQPRIEPEVVFKLKAPLPVTDDPLVVLESVDWIAAGFEIVQSHFPDWIFTAADCTAAFGLHGALAVGAPLPITDTNRATVAATLPVFTATLSRDKTVVDRGVGANVLDSPALALVHLARVLSEQPQFPTLAAGEIVTTGTLTDAWPVKPGETWSSDYGDLGLQGLSVTFT</sequence>
<dbReference type="Proteomes" id="UP000761264">
    <property type="component" value="Unassembled WGS sequence"/>
</dbReference>
<dbReference type="GO" id="GO:0005737">
    <property type="term" value="C:cytoplasm"/>
    <property type="evidence" value="ECO:0007669"/>
    <property type="project" value="TreeGrafter"/>
</dbReference>
<reference evidence="1" key="1">
    <citation type="submission" date="2020-03" db="EMBL/GenBank/DDBJ databases">
        <title>Genome of Pelagibius litoralis DSM 21314T.</title>
        <authorList>
            <person name="Wang G."/>
        </authorList>
    </citation>
    <scope>NUCLEOTIDE SEQUENCE</scope>
    <source>
        <strain evidence="1">DSM 21314</strain>
    </source>
</reference>
<dbReference type="EMBL" id="JAAQPH010000029">
    <property type="protein sequence ID" value="NIA71989.1"/>
    <property type="molecule type" value="Genomic_DNA"/>
</dbReference>
<dbReference type="GO" id="GO:0008684">
    <property type="term" value="F:2-oxopent-4-enoate hydratase activity"/>
    <property type="evidence" value="ECO:0007669"/>
    <property type="project" value="TreeGrafter"/>
</dbReference>
<accession>A0A967F2U9</accession>
<organism evidence="1 2">
    <name type="scientific">Pelagibius litoralis</name>
    <dbReference type="NCBI Taxonomy" id="374515"/>
    <lineage>
        <taxon>Bacteria</taxon>
        <taxon>Pseudomonadati</taxon>
        <taxon>Pseudomonadota</taxon>
        <taxon>Alphaproteobacteria</taxon>
        <taxon>Rhodospirillales</taxon>
        <taxon>Rhodovibrionaceae</taxon>
        <taxon>Pelagibius</taxon>
    </lineage>
</organism>
<evidence type="ECO:0000313" key="2">
    <source>
        <dbReference type="Proteomes" id="UP000761264"/>
    </source>
</evidence>
<gene>
    <name evidence="1" type="ORF">HBA54_25645</name>
</gene>
<dbReference type="InterPro" id="IPR036663">
    <property type="entry name" value="Fumarylacetoacetase_C_sf"/>
</dbReference>